<keyword evidence="2 8" id="KW-1003">Cell membrane</keyword>
<feature type="transmembrane region" description="Helical" evidence="8">
    <location>
        <begin position="145"/>
        <end position="164"/>
    </location>
</feature>
<keyword evidence="4 8" id="KW-0812">Transmembrane</keyword>
<protein>
    <recommendedName>
        <fullName evidence="8">Apolipoprotein N-acyltransferase</fullName>
        <shortName evidence="8">ALP N-acyltransferase</shortName>
        <ecNumber evidence="8">2.3.1.269</ecNumber>
    </recommendedName>
</protein>
<feature type="transmembrane region" description="Helical" evidence="8">
    <location>
        <begin position="385"/>
        <end position="404"/>
    </location>
</feature>
<keyword evidence="5 8" id="KW-1133">Transmembrane helix</keyword>
<evidence type="ECO:0000256" key="5">
    <source>
        <dbReference type="ARBA" id="ARBA00022989"/>
    </source>
</evidence>
<evidence type="ECO:0000256" key="6">
    <source>
        <dbReference type="ARBA" id="ARBA00023136"/>
    </source>
</evidence>
<keyword evidence="7 8" id="KW-0012">Acyltransferase</keyword>
<evidence type="ECO:0000256" key="1">
    <source>
        <dbReference type="ARBA" id="ARBA00004651"/>
    </source>
</evidence>
<dbReference type="InterPro" id="IPR045378">
    <property type="entry name" value="LNT_N"/>
</dbReference>
<comment type="pathway">
    <text evidence="8">Protein modification; lipoprotein biosynthesis (N-acyl transfer).</text>
</comment>
<keyword evidence="12" id="KW-1185">Reference proteome</keyword>
<gene>
    <name evidence="8" type="primary">lnt</name>
    <name evidence="11" type="ORF">GCM10009539_77590</name>
</gene>
<evidence type="ECO:0000256" key="2">
    <source>
        <dbReference type="ARBA" id="ARBA00022475"/>
    </source>
</evidence>
<evidence type="ECO:0000313" key="12">
    <source>
        <dbReference type="Proteomes" id="UP001500967"/>
    </source>
</evidence>
<dbReference type="Pfam" id="PF00795">
    <property type="entry name" value="CN_hydrolase"/>
    <property type="match status" value="1"/>
</dbReference>
<feature type="compositionally biased region" description="Low complexity" evidence="9">
    <location>
        <begin position="35"/>
        <end position="88"/>
    </location>
</feature>
<comment type="similarity">
    <text evidence="8">Belongs to the CN hydrolase family. Apolipoprotein N-acyltransferase subfamily.</text>
</comment>
<dbReference type="NCBIfam" id="TIGR00546">
    <property type="entry name" value="lnt"/>
    <property type="match status" value="1"/>
</dbReference>
<feature type="compositionally biased region" description="Low complexity" evidence="9">
    <location>
        <begin position="96"/>
        <end position="113"/>
    </location>
</feature>
<dbReference type="InterPro" id="IPR003010">
    <property type="entry name" value="C-N_Hydrolase"/>
</dbReference>
<dbReference type="PANTHER" id="PTHR38686:SF1">
    <property type="entry name" value="APOLIPOPROTEIN N-ACYLTRANSFERASE"/>
    <property type="match status" value="1"/>
</dbReference>
<dbReference type="RefSeq" id="WP_344653948.1">
    <property type="nucleotide sequence ID" value="NZ_BAAAGX010000037.1"/>
</dbReference>
<dbReference type="Gene3D" id="3.60.110.10">
    <property type="entry name" value="Carbon-nitrogen hydrolase"/>
    <property type="match status" value="1"/>
</dbReference>
<dbReference type="Proteomes" id="UP001500967">
    <property type="component" value="Unassembled WGS sequence"/>
</dbReference>
<dbReference type="EMBL" id="BAAAGX010000037">
    <property type="protein sequence ID" value="GAA0278252.1"/>
    <property type="molecule type" value="Genomic_DNA"/>
</dbReference>
<keyword evidence="3 8" id="KW-0808">Transferase</keyword>
<proteinExistence type="inferred from homology"/>
<dbReference type="PANTHER" id="PTHR38686">
    <property type="entry name" value="APOLIPOPROTEIN N-ACYLTRANSFERASE"/>
    <property type="match status" value="1"/>
</dbReference>
<dbReference type="HAMAP" id="MF_01148">
    <property type="entry name" value="Lnt"/>
    <property type="match status" value="1"/>
</dbReference>
<evidence type="ECO:0000259" key="10">
    <source>
        <dbReference type="PROSITE" id="PS50263"/>
    </source>
</evidence>
<name>A0ABN0V6Z3_9ACTN</name>
<comment type="caution">
    <text evidence="11">The sequence shown here is derived from an EMBL/GenBank/DDBJ whole genome shotgun (WGS) entry which is preliminary data.</text>
</comment>
<feature type="transmembrane region" description="Helical" evidence="8">
    <location>
        <begin position="220"/>
        <end position="241"/>
    </location>
</feature>
<dbReference type="CDD" id="cd07571">
    <property type="entry name" value="ALP_N-acyl_transferase"/>
    <property type="match status" value="1"/>
</dbReference>
<evidence type="ECO:0000313" key="11">
    <source>
        <dbReference type="EMBL" id="GAA0278252.1"/>
    </source>
</evidence>
<dbReference type="InterPro" id="IPR036526">
    <property type="entry name" value="C-N_Hydrolase_sf"/>
</dbReference>
<feature type="transmembrane region" description="Helical" evidence="8">
    <location>
        <begin position="291"/>
        <end position="318"/>
    </location>
</feature>
<evidence type="ECO:0000256" key="7">
    <source>
        <dbReference type="ARBA" id="ARBA00023315"/>
    </source>
</evidence>
<dbReference type="PROSITE" id="PS50263">
    <property type="entry name" value="CN_HYDROLASE"/>
    <property type="match status" value="1"/>
</dbReference>
<dbReference type="EC" id="2.3.1.269" evidence="8"/>
<keyword evidence="6 8" id="KW-0472">Membrane</keyword>
<feature type="transmembrane region" description="Helical" evidence="8">
    <location>
        <begin position="253"/>
        <end position="271"/>
    </location>
</feature>
<comment type="function">
    <text evidence="8">Catalyzes the phospholipid dependent N-acylation of the N-terminal cysteine of apolipoprotein, the last step in lipoprotein maturation.</text>
</comment>
<feature type="transmembrane region" description="Helical" evidence="8">
    <location>
        <begin position="193"/>
        <end position="214"/>
    </location>
</feature>
<sequence length="719" mass="73871">MLPRSDAESGSPAAVVPGPPPATDAAPAAAPPAAAPLSAAPPAKDAPAAAPPSAASLSASPPATDALAAASPSAASPSAASLSAASPATDVPADEAPPTKTTPDTIPADAPTGDGAGETAPASGRGRRRWRPWSTADLDPERPPLRGWVAALLAIASGALLVPAFPPHDLWWLAPVAVAMLAAAVHRQRARRGAWLGLLHGLVFFVILLEWVGIYVGEAFVYLLGAVEAAYVAGLGALLAASSRAVDRYRWSWPLVVGAGWVTQEAVRGRWPFGGFPWGRLAFAETDGPLLHLASVAGAPLVTFATAALGGLLVAALWRRWPLTDYPLARRLLAATPPPHQRPPAAASAGSPLAASAGSARSAGSAVAGSAAADARASRGRRAGVRAAAWLGAVGVVLLAAWFLPTPKADGRNVTVAVIQGNVPRLGLDFNAQRRAVLDNHVTRTLTLARDVAAGRAKQPDLVIWPENASDIDPLINEDARAEIDEAATAIKAPILVGAVLRGPGEYLTNAGLVWVPGEGPTDRYEKRHPVPFGEYIPLRSLARKITTKVDLVRRDFKAGTEIGTVGMPTPTAGTVQVGDVICFEVAYDGLVTDTVNAGAQILAVQTNNATFGLSGESPQQVAMARLRAVEHGKWSVVASTSGISATIGPNGHIYDHAGLFSAGTLIRSLALSEDRTLATAVGQWPEAAFCTLSGVALVAAAALRRRRAAGVGRTTEEG</sequence>
<feature type="domain" description="CN hydrolase" evidence="10">
    <location>
        <begin position="414"/>
        <end position="672"/>
    </location>
</feature>
<reference evidence="11 12" key="1">
    <citation type="journal article" date="2019" name="Int. J. Syst. Evol. Microbiol.">
        <title>The Global Catalogue of Microorganisms (GCM) 10K type strain sequencing project: providing services to taxonomists for standard genome sequencing and annotation.</title>
        <authorList>
            <consortium name="The Broad Institute Genomics Platform"/>
            <consortium name="The Broad Institute Genome Sequencing Center for Infectious Disease"/>
            <person name="Wu L."/>
            <person name="Ma J."/>
        </authorList>
    </citation>
    <scope>NUCLEOTIDE SEQUENCE [LARGE SCALE GENOMIC DNA]</scope>
    <source>
        <strain evidence="11 12">JCM 10425</strain>
    </source>
</reference>
<evidence type="ECO:0000256" key="4">
    <source>
        <dbReference type="ARBA" id="ARBA00022692"/>
    </source>
</evidence>
<comment type="subcellular location">
    <subcellularLocation>
        <location evidence="1 8">Cell membrane</location>
        <topology evidence="1 8">Multi-pass membrane protein</topology>
    </subcellularLocation>
</comment>
<organism evidence="11 12">
    <name type="scientific">Cryptosporangium japonicum</name>
    <dbReference type="NCBI Taxonomy" id="80872"/>
    <lineage>
        <taxon>Bacteria</taxon>
        <taxon>Bacillati</taxon>
        <taxon>Actinomycetota</taxon>
        <taxon>Actinomycetes</taxon>
        <taxon>Cryptosporangiales</taxon>
        <taxon>Cryptosporangiaceae</taxon>
        <taxon>Cryptosporangium</taxon>
    </lineage>
</organism>
<feature type="transmembrane region" description="Helical" evidence="8">
    <location>
        <begin position="170"/>
        <end position="186"/>
    </location>
</feature>
<accession>A0ABN0V6Z3</accession>
<dbReference type="InterPro" id="IPR004563">
    <property type="entry name" value="Apolipo_AcylTrfase"/>
</dbReference>
<dbReference type="Pfam" id="PF20154">
    <property type="entry name" value="LNT_N"/>
    <property type="match status" value="1"/>
</dbReference>
<dbReference type="SUPFAM" id="SSF56317">
    <property type="entry name" value="Carbon-nitrogen hydrolase"/>
    <property type="match status" value="1"/>
</dbReference>
<comment type="catalytic activity">
    <reaction evidence="8">
        <text>N-terminal S-1,2-diacyl-sn-glyceryl-L-cysteinyl-[lipoprotein] + a glycerophospholipid = N-acyl-S-1,2-diacyl-sn-glyceryl-L-cysteinyl-[lipoprotein] + a 2-acyl-sn-glycero-3-phospholipid + H(+)</text>
        <dbReference type="Rhea" id="RHEA:48228"/>
        <dbReference type="Rhea" id="RHEA-COMP:14681"/>
        <dbReference type="Rhea" id="RHEA-COMP:14684"/>
        <dbReference type="ChEBI" id="CHEBI:15378"/>
        <dbReference type="ChEBI" id="CHEBI:136912"/>
        <dbReference type="ChEBI" id="CHEBI:140656"/>
        <dbReference type="ChEBI" id="CHEBI:140657"/>
        <dbReference type="ChEBI" id="CHEBI:140660"/>
        <dbReference type="EC" id="2.3.1.269"/>
    </reaction>
</comment>
<feature type="region of interest" description="Disordered" evidence="9">
    <location>
        <begin position="1"/>
        <end position="138"/>
    </location>
</feature>
<evidence type="ECO:0000256" key="3">
    <source>
        <dbReference type="ARBA" id="ARBA00022679"/>
    </source>
</evidence>
<evidence type="ECO:0000256" key="8">
    <source>
        <dbReference type="HAMAP-Rule" id="MF_01148"/>
    </source>
</evidence>
<evidence type="ECO:0000256" key="9">
    <source>
        <dbReference type="SAM" id="MobiDB-lite"/>
    </source>
</evidence>